<dbReference type="InterPro" id="IPR036388">
    <property type="entry name" value="WH-like_DNA-bd_sf"/>
</dbReference>
<keyword evidence="1" id="KW-0805">Transcription regulation</keyword>
<dbReference type="GO" id="GO:0003677">
    <property type="term" value="F:DNA binding"/>
    <property type="evidence" value="ECO:0007669"/>
    <property type="project" value="UniProtKB-KW"/>
</dbReference>
<name>A0A238ZGU8_9PSEU</name>
<evidence type="ECO:0000256" key="2">
    <source>
        <dbReference type="ARBA" id="ARBA00023125"/>
    </source>
</evidence>
<keyword evidence="6" id="KW-1185">Reference proteome</keyword>
<dbReference type="Proteomes" id="UP000198348">
    <property type="component" value="Unassembled WGS sequence"/>
</dbReference>
<proteinExistence type="predicted"/>
<dbReference type="Pfam" id="PF01022">
    <property type="entry name" value="HTH_5"/>
    <property type="match status" value="1"/>
</dbReference>
<feature type="domain" description="HTH arsR-type" evidence="4">
    <location>
        <begin position="18"/>
        <end position="118"/>
    </location>
</feature>
<dbReference type="RefSeq" id="WP_089302907.1">
    <property type="nucleotide sequence ID" value="NZ_FZNW01000021.1"/>
</dbReference>
<dbReference type="EMBL" id="FZNW01000021">
    <property type="protein sequence ID" value="SNR81933.1"/>
    <property type="molecule type" value="Genomic_DNA"/>
</dbReference>
<evidence type="ECO:0000313" key="6">
    <source>
        <dbReference type="Proteomes" id="UP000198348"/>
    </source>
</evidence>
<dbReference type="InterPro" id="IPR001845">
    <property type="entry name" value="HTH_ArsR_DNA-bd_dom"/>
</dbReference>
<dbReference type="PANTHER" id="PTHR43132:SF2">
    <property type="entry name" value="ARSENICAL RESISTANCE OPERON REPRESSOR ARSR-RELATED"/>
    <property type="match status" value="1"/>
</dbReference>
<evidence type="ECO:0000256" key="3">
    <source>
        <dbReference type="ARBA" id="ARBA00023163"/>
    </source>
</evidence>
<dbReference type="GO" id="GO:0003700">
    <property type="term" value="F:DNA-binding transcription factor activity"/>
    <property type="evidence" value="ECO:0007669"/>
    <property type="project" value="InterPro"/>
</dbReference>
<gene>
    <name evidence="5" type="ORF">SAMN06265360_12121</name>
</gene>
<accession>A0A238ZGU8</accession>
<dbReference type="InterPro" id="IPR036390">
    <property type="entry name" value="WH_DNA-bd_sf"/>
</dbReference>
<evidence type="ECO:0000313" key="5">
    <source>
        <dbReference type="EMBL" id="SNR81933.1"/>
    </source>
</evidence>
<dbReference type="InterPro" id="IPR011991">
    <property type="entry name" value="ArsR-like_HTH"/>
</dbReference>
<sequence>MADCTASADHTSAPDYDLDEQLELTHPRQYRALFDETRADIVNLLLERAATTSDLAQALGKPKGTIGHHLKTLADAGLVRVVRTKRVRAIDAIYYGRTARVFLFDRIGEATNQPQRTMEIASSEVAHVPAGSQLPQTVGLRHVRIPAERAEEWKRRLHELVDEFVREPRSGEVSYGLLVGLYPTDRPSLPSPEGAGEDG</sequence>
<evidence type="ECO:0000259" key="4">
    <source>
        <dbReference type="PROSITE" id="PS50987"/>
    </source>
</evidence>
<keyword evidence="2" id="KW-0238">DNA-binding</keyword>
<reference evidence="5 6" key="1">
    <citation type="submission" date="2017-06" db="EMBL/GenBank/DDBJ databases">
        <authorList>
            <person name="Kim H.J."/>
            <person name="Triplett B.A."/>
        </authorList>
    </citation>
    <scope>NUCLEOTIDE SEQUENCE [LARGE SCALE GENOMIC DNA]</scope>
    <source>
        <strain evidence="5 6">DSM 45207</strain>
    </source>
</reference>
<keyword evidence="3" id="KW-0804">Transcription</keyword>
<dbReference type="CDD" id="cd00090">
    <property type="entry name" value="HTH_ARSR"/>
    <property type="match status" value="1"/>
</dbReference>
<dbReference type="SUPFAM" id="SSF46785">
    <property type="entry name" value="Winged helix' DNA-binding domain"/>
    <property type="match status" value="1"/>
</dbReference>
<dbReference type="AlphaFoldDB" id="A0A238ZGU8"/>
<evidence type="ECO:0000256" key="1">
    <source>
        <dbReference type="ARBA" id="ARBA00023015"/>
    </source>
</evidence>
<dbReference type="Gene3D" id="1.10.10.10">
    <property type="entry name" value="Winged helix-like DNA-binding domain superfamily/Winged helix DNA-binding domain"/>
    <property type="match status" value="1"/>
</dbReference>
<dbReference type="PRINTS" id="PR00778">
    <property type="entry name" value="HTHARSR"/>
</dbReference>
<dbReference type="PANTHER" id="PTHR43132">
    <property type="entry name" value="ARSENICAL RESISTANCE OPERON REPRESSOR ARSR-RELATED"/>
    <property type="match status" value="1"/>
</dbReference>
<dbReference type="SMART" id="SM00418">
    <property type="entry name" value="HTH_ARSR"/>
    <property type="match status" value="1"/>
</dbReference>
<dbReference type="InterPro" id="IPR051011">
    <property type="entry name" value="Metal_resp_trans_reg"/>
</dbReference>
<organism evidence="5 6">
    <name type="scientific">Haloechinothrix alba</name>
    <dbReference type="NCBI Taxonomy" id="664784"/>
    <lineage>
        <taxon>Bacteria</taxon>
        <taxon>Bacillati</taxon>
        <taxon>Actinomycetota</taxon>
        <taxon>Actinomycetes</taxon>
        <taxon>Pseudonocardiales</taxon>
        <taxon>Pseudonocardiaceae</taxon>
        <taxon>Haloechinothrix</taxon>
    </lineage>
</organism>
<dbReference type="OrthoDB" id="7945987at2"/>
<protein>
    <submittedName>
        <fullName evidence="5">Regulatory protein, arsR family</fullName>
    </submittedName>
</protein>
<dbReference type="PROSITE" id="PS50987">
    <property type="entry name" value="HTH_ARSR_2"/>
    <property type="match status" value="1"/>
</dbReference>